<dbReference type="OrthoDB" id="4161186at2759"/>
<gene>
    <name evidence="2" type="ORF">M406DRAFT_250030</name>
</gene>
<dbReference type="InterPro" id="IPR046797">
    <property type="entry name" value="PDDEXK_12"/>
</dbReference>
<sequence>LGDTPSPDEALRVLRRAGECFDLKSFEISWNFEVHAPLLSLGLRPDPDVISHGCDFVAWIIREYLHGYVPEKLVDFCLFLNPSVIGDSAAARRIDQIRTHLPEQMINHTVYESLGGRPIALSIETKKAEAGLINANLQIGVWHTAQWNFLRSVAGDTLDNRRLAFLPAIIVEGNDWSFAATTRKGTITTLWSKQPIGSTTDPLGIYKIVAALRYLQRWARREYWPWFREVVLGFPA</sequence>
<dbReference type="EMBL" id="MU032345">
    <property type="protein sequence ID" value="KAF3768500.1"/>
    <property type="molecule type" value="Genomic_DNA"/>
</dbReference>
<name>A0A9P5CSU9_CRYP1</name>
<organism evidence="2 3">
    <name type="scientific">Cryphonectria parasitica (strain ATCC 38755 / EP155)</name>
    <dbReference type="NCBI Taxonomy" id="660469"/>
    <lineage>
        <taxon>Eukaryota</taxon>
        <taxon>Fungi</taxon>
        <taxon>Dikarya</taxon>
        <taxon>Ascomycota</taxon>
        <taxon>Pezizomycotina</taxon>
        <taxon>Sordariomycetes</taxon>
        <taxon>Sordariomycetidae</taxon>
        <taxon>Diaporthales</taxon>
        <taxon>Cryphonectriaceae</taxon>
        <taxon>Cryphonectria-Endothia species complex</taxon>
        <taxon>Cryphonectria</taxon>
    </lineage>
</organism>
<reference evidence="2" key="1">
    <citation type="journal article" date="2020" name="Phytopathology">
        <title>Genome sequence of the chestnut blight fungus Cryphonectria parasitica EP155: A fundamental resource for an archetypical invasive plant pathogen.</title>
        <authorList>
            <person name="Crouch J.A."/>
            <person name="Dawe A."/>
            <person name="Aerts A."/>
            <person name="Barry K."/>
            <person name="Churchill A.C.L."/>
            <person name="Grimwood J."/>
            <person name="Hillman B."/>
            <person name="Milgroom M.G."/>
            <person name="Pangilinan J."/>
            <person name="Smith M."/>
            <person name="Salamov A."/>
            <person name="Schmutz J."/>
            <person name="Yadav J."/>
            <person name="Grigoriev I.V."/>
            <person name="Nuss D."/>
        </authorList>
    </citation>
    <scope>NUCLEOTIDE SEQUENCE</scope>
    <source>
        <strain evidence="2">EP155</strain>
    </source>
</reference>
<feature type="non-terminal residue" evidence="2">
    <location>
        <position position="1"/>
    </location>
</feature>
<evidence type="ECO:0000313" key="2">
    <source>
        <dbReference type="EMBL" id="KAF3768500.1"/>
    </source>
</evidence>
<dbReference type="RefSeq" id="XP_040779461.1">
    <property type="nucleotide sequence ID" value="XM_040916666.1"/>
</dbReference>
<proteinExistence type="predicted"/>
<dbReference type="Proteomes" id="UP000803844">
    <property type="component" value="Unassembled WGS sequence"/>
</dbReference>
<dbReference type="AlphaFoldDB" id="A0A9P5CSU9"/>
<comment type="caution">
    <text evidence="2">The sequence shown here is derived from an EMBL/GenBank/DDBJ whole genome shotgun (WGS) entry which is preliminary data.</text>
</comment>
<dbReference type="GeneID" id="63833795"/>
<keyword evidence="3" id="KW-1185">Reference proteome</keyword>
<evidence type="ECO:0000259" key="1">
    <source>
        <dbReference type="Pfam" id="PF20516"/>
    </source>
</evidence>
<protein>
    <recommendedName>
        <fullName evidence="1">PD-(D/E)XK nuclease-like domain-containing protein</fullName>
    </recommendedName>
</protein>
<dbReference type="Pfam" id="PF20516">
    <property type="entry name" value="PDDEXK_12"/>
    <property type="match status" value="1"/>
</dbReference>
<accession>A0A9P5CSU9</accession>
<feature type="domain" description="PD-(D/E)XK nuclease-like" evidence="1">
    <location>
        <begin position="2"/>
        <end position="224"/>
    </location>
</feature>
<evidence type="ECO:0000313" key="3">
    <source>
        <dbReference type="Proteomes" id="UP000803844"/>
    </source>
</evidence>